<dbReference type="Proteomes" id="UP000030969">
    <property type="component" value="Unassembled WGS sequence"/>
</dbReference>
<organism evidence="1 2">
    <name type="scientific">Xanthomonas vesicatoria</name>
    <dbReference type="NCBI Taxonomy" id="56460"/>
    <lineage>
        <taxon>Bacteria</taxon>
        <taxon>Pseudomonadati</taxon>
        <taxon>Pseudomonadota</taxon>
        <taxon>Gammaproteobacteria</taxon>
        <taxon>Lysobacterales</taxon>
        <taxon>Lysobacteraceae</taxon>
        <taxon>Xanthomonas</taxon>
    </lineage>
</organism>
<dbReference type="EMBL" id="JSYJ01000180">
    <property type="protein sequence ID" value="KHM91121.1"/>
    <property type="molecule type" value="Genomic_DNA"/>
</dbReference>
<accession>A0AAJ0IVA9</accession>
<name>A0AAJ0IVA9_9XANT</name>
<evidence type="ECO:0000313" key="1">
    <source>
        <dbReference type="EMBL" id="KHM91121.1"/>
    </source>
</evidence>
<feature type="non-terminal residue" evidence="1">
    <location>
        <position position="1"/>
    </location>
</feature>
<dbReference type="AlphaFoldDB" id="A0AAJ0IVA9"/>
<evidence type="ECO:0000313" key="2">
    <source>
        <dbReference type="Proteomes" id="UP000030969"/>
    </source>
</evidence>
<comment type="caution">
    <text evidence="1">The sequence shown here is derived from an EMBL/GenBank/DDBJ whole genome shotgun (WGS) entry which is preliminary data.</text>
</comment>
<sequence length="26" mass="2666">KKAIGGMTPAAYAQHLANTDIINPGL</sequence>
<gene>
    <name evidence="1" type="ORF">OR61_20040</name>
</gene>
<proteinExistence type="predicted"/>
<protein>
    <submittedName>
        <fullName evidence="1">Transposase</fullName>
    </submittedName>
</protein>
<reference evidence="1 2" key="1">
    <citation type="submission" date="2014-11" db="EMBL/GenBank/DDBJ databases">
        <title>Draft Genome Sequences of Xanthomonas vesicatoria Strains from the Balkan Peninsula.</title>
        <authorList>
            <person name="Vancheva T."/>
            <person name="Lefeuvre P."/>
            <person name="Bogatzevska N."/>
            <person name="Moncheva P."/>
            <person name="Koebnik R."/>
        </authorList>
    </citation>
    <scope>NUCLEOTIDE SEQUENCE [LARGE SCALE GENOMIC DNA]</scope>
    <source>
        <strain evidence="1 2">53M</strain>
    </source>
</reference>